<sequence>MWCLVFMKDKNLFWERRGVEYHGFCRHRIYAYDGCLEISVNATENILQTAQYWEHGAQTNSPARS</sequence>
<evidence type="ECO:0000313" key="1">
    <source>
        <dbReference type="EMBL" id="ATZ56193.1"/>
    </source>
</evidence>
<gene>
    <name evidence="1" type="ORF">BCIN_13g00420</name>
</gene>
<reference evidence="1 2" key="2">
    <citation type="journal article" date="2012" name="Eukaryot. Cell">
        <title>Genome update of Botrytis cinerea strains B05.10 and T4.</title>
        <authorList>
            <person name="Staats M."/>
            <person name="van Kan J.A."/>
        </authorList>
    </citation>
    <scope>NUCLEOTIDE SEQUENCE [LARGE SCALE GENOMIC DNA]</scope>
    <source>
        <strain evidence="1 2">B05.10</strain>
    </source>
</reference>
<accession>A0A384K048</accession>
<organism evidence="1 2">
    <name type="scientific">Botryotinia fuckeliana (strain B05.10)</name>
    <name type="common">Noble rot fungus</name>
    <name type="synonym">Botrytis cinerea</name>
    <dbReference type="NCBI Taxonomy" id="332648"/>
    <lineage>
        <taxon>Eukaryota</taxon>
        <taxon>Fungi</taxon>
        <taxon>Dikarya</taxon>
        <taxon>Ascomycota</taxon>
        <taxon>Pezizomycotina</taxon>
        <taxon>Leotiomycetes</taxon>
        <taxon>Helotiales</taxon>
        <taxon>Sclerotiniaceae</taxon>
        <taxon>Botrytis</taxon>
    </lineage>
</organism>
<keyword evidence="2" id="KW-1185">Reference proteome</keyword>
<protein>
    <submittedName>
        <fullName evidence="1">Uncharacterized protein</fullName>
    </submittedName>
</protein>
<evidence type="ECO:0000313" key="2">
    <source>
        <dbReference type="Proteomes" id="UP000001798"/>
    </source>
</evidence>
<dbReference type="KEGG" id="bfu:BCIN_13g00420"/>
<dbReference type="Proteomes" id="UP000001798">
    <property type="component" value="Chromosome 13"/>
</dbReference>
<name>A0A384K048_BOTFB</name>
<dbReference type="GeneID" id="36394765"/>
<proteinExistence type="predicted"/>
<dbReference type="VEuPathDB" id="FungiDB:Bcin13g00420"/>
<reference evidence="1 2" key="1">
    <citation type="journal article" date="2011" name="PLoS Genet.">
        <title>Genomic analysis of the necrotrophic fungal pathogens Sclerotinia sclerotiorum and Botrytis cinerea.</title>
        <authorList>
            <person name="Amselem J."/>
            <person name="Cuomo C.A."/>
            <person name="van Kan J.A."/>
            <person name="Viaud M."/>
            <person name="Benito E.P."/>
            <person name="Couloux A."/>
            <person name="Coutinho P.M."/>
            <person name="de Vries R.P."/>
            <person name="Dyer P.S."/>
            <person name="Fillinger S."/>
            <person name="Fournier E."/>
            <person name="Gout L."/>
            <person name="Hahn M."/>
            <person name="Kohn L."/>
            <person name="Lapalu N."/>
            <person name="Plummer K.M."/>
            <person name="Pradier J.M."/>
            <person name="Quevillon E."/>
            <person name="Sharon A."/>
            <person name="Simon A."/>
            <person name="ten Have A."/>
            <person name="Tudzynski B."/>
            <person name="Tudzynski P."/>
            <person name="Wincker P."/>
            <person name="Andrew M."/>
            <person name="Anthouard V."/>
            <person name="Beever R.E."/>
            <person name="Beffa R."/>
            <person name="Benoit I."/>
            <person name="Bouzid O."/>
            <person name="Brault B."/>
            <person name="Chen Z."/>
            <person name="Choquer M."/>
            <person name="Collemare J."/>
            <person name="Cotton P."/>
            <person name="Danchin E.G."/>
            <person name="Da Silva C."/>
            <person name="Gautier A."/>
            <person name="Giraud C."/>
            <person name="Giraud T."/>
            <person name="Gonzalez C."/>
            <person name="Grossetete S."/>
            <person name="Guldener U."/>
            <person name="Henrissat B."/>
            <person name="Howlett B.J."/>
            <person name="Kodira C."/>
            <person name="Kretschmer M."/>
            <person name="Lappartient A."/>
            <person name="Leroch M."/>
            <person name="Levis C."/>
            <person name="Mauceli E."/>
            <person name="Neuveglise C."/>
            <person name="Oeser B."/>
            <person name="Pearson M."/>
            <person name="Poulain J."/>
            <person name="Poussereau N."/>
            <person name="Quesneville H."/>
            <person name="Rascle C."/>
            <person name="Schumacher J."/>
            <person name="Segurens B."/>
            <person name="Sexton A."/>
            <person name="Silva E."/>
            <person name="Sirven C."/>
            <person name="Soanes D.M."/>
            <person name="Talbot N.J."/>
            <person name="Templeton M."/>
            <person name="Yandava C."/>
            <person name="Yarden O."/>
            <person name="Zeng Q."/>
            <person name="Rollins J.A."/>
            <person name="Lebrun M.H."/>
            <person name="Dickman M."/>
        </authorList>
    </citation>
    <scope>NUCLEOTIDE SEQUENCE [LARGE SCALE GENOMIC DNA]</scope>
    <source>
        <strain evidence="1 2">B05.10</strain>
    </source>
</reference>
<dbReference type="RefSeq" id="XP_024552424.1">
    <property type="nucleotide sequence ID" value="XM_024696611.1"/>
</dbReference>
<reference evidence="1 2" key="3">
    <citation type="journal article" date="2017" name="Mol. Plant Pathol.">
        <title>A gapless genome sequence of the fungus Botrytis cinerea.</title>
        <authorList>
            <person name="Van Kan J.A."/>
            <person name="Stassen J.H."/>
            <person name="Mosbach A."/>
            <person name="Van Der Lee T.A."/>
            <person name="Faino L."/>
            <person name="Farmer A.D."/>
            <person name="Papasotiriou D.G."/>
            <person name="Zhou S."/>
            <person name="Seidl M.F."/>
            <person name="Cottam E."/>
            <person name="Edel D."/>
            <person name="Hahn M."/>
            <person name="Schwartz D.C."/>
            <person name="Dietrich R.A."/>
            <person name="Widdison S."/>
            <person name="Scalliet G."/>
        </authorList>
    </citation>
    <scope>NUCLEOTIDE SEQUENCE [LARGE SCALE GENOMIC DNA]</scope>
    <source>
        <strain evidence="1 2">B05.10</strain>
    </source>
</reference>
<dbReference type="EMBL" id="CP009817">
    <property type="protein sequence ID" value="ATZ56193.1"/>
    <property type="molecule type" value="Genomic_DNA"/>
</dbReference>
<dbReference type="AlphaFoldDB" id="A0A384K048"/>